<dbReference type="InterPro" id="IPR036890">
    <property type="entry name" value="HATPase_C_sf"/>
</dbReference>
<proteinExistence type="predicted"/>
<dbReference type="Pfam" id="PF02518">
    <property type="entry name" value="HATPase_c"/>
    <property type="match status" value="1"/>
</dbReference>
<dbReference type="InterPro" id="IPR005467">
    <property type="entry name" value="His_kinase_dom"/>
</dbReference>
<dbReference type="Pfam" id="PF00672">
    <property type="entry name" value="HAMP"/>
    <property type="match status" value="1"/>
</dbReference>
<dbReference type="SUPFAM" id="SSF158472">
    <property type="entry name" value="HAMP domain-like"/>
    <property type="match status" value="1"/>
</dbReference>
<name>A0A1M5WMT2_9CLOT</name>
<dbReference type="CDD" id="cd00075">
    <property type="entry name" value="HATPase"/>
    <property type="match status" value="1"/>
</dbReference>
<comment type="catalytic activity">
    <reaction evidence="1">
        <text>ATP + protein L-histidine = ADP + protein N-phospho-L-histidine.</text>
        <dbReference type="EC" id="2.7.13.3"/>
    </reaction>
</comment>
<keyword evidence="14" id="KW-0175">Coiled coil</keyword>
<keyword evidence="8" id="KW-0547">Nucleotide-binding</keyword>
<keyword evidence="4" id="KW-1003">Cell membrane</keyword>
<evidence type="ECO:0000256" key="3">
    <source>
        <dbReference type="ARBA" id="ARBA00012438"/>
    </source>
</evidence>
<dbReference type="FunFam" id="1.10.287.130:FF:000001">
    <property type="entry name" value="Two-component sensor histidine kinase"/>
    <property type="match status" value="1"/>
</dbReference>
<dbReference type="Gene3D" id="3.30.565.10">
    <property type="entry name" value="Histidine kinase-like ATPase, C-terminal domain"/>
    <property type="match status" value="1"/>
</dbReference>
<dbReference type="OrthoDB" id="335833at2"/>
<comment type="subcellular location">
    <subcellularLocation>
        <location evidence="2">Cell membrane</location>
        <topology evidence="2">Multi-pass membrane protein</topology>
    </subcellularLocation>
</comment>
<dbReference type="Pfam" id="PF00512">
    <property type="entry name" value="HisKA"/>
    <property type="match status" value="1"/>
</dbReference>
<dbReference type="PANTHER" id="PTHR45528">
    <property type="entry name" value="SENSOR HISTIDINE KINASE CPXA"/>
    <property type="match status" value="1"/>
</dbReference>
<evidence type="ECO:0000256" key="13">
    <source>
        <dbReference type="ARBA" id="ARBA00023136"/>
    </source>
</evidence>
<dbReference type="CDD" id="cd06225">
    <property type="entry name" value="HAMP"/>
    <property type="match status" value="1"/>
</dbReference>
<keyword evidence="5" id="KW-0597">Phosphoprotein</keyword>
<evidence type="ECO:0000259" key="16">
    <source>
        <dbReference type="PROSITE" id="PS50109"/>
    </source>
</evidence>
<evidence type="ECO:0000313" key="18">
    <source>
        <dbReference type="EMBL" id="SHH88464.1"/>
    </source>
</evidence>
<protein>
    <recommendedName>
        <fullName evidence="3">histidine kinase</fullName>
        <ecNumber evidence="3">2.7.13.3</ecNumber>
    </recommendedName>
</protein>
<dbReference type="STRING" id="1121316.SAMN02745207_02992"/>
<keyword evidence="12" id="KW-0902">Two-component regulatory system</keyword>
<dbReference type="PRINTS" id="PR00344">
    <property type="entry name" value="BCTRLSENSOR"/>
</dbReference>
<dbReference type="RefSeq" id="WP_073339238.1">
    <property type="nucleotide sequence ID" value="NZ_FQXM01000018.1"/>
</dbReference>
<dbReference type="CDD" id="cd00082">
    <property type="entry name" value="HisKA"/>
    <property type="match status" value="1"/>
</dbReference>
<evidence type="ECO:0000256" key="9">
    <source>
        <dbReference type="ARBA" id="ARBA00022777"/>
    </source>
</evidence>
<organism evidence="18 19">
    <name type="scientific">Clostridium grantii DSM 8605</name>
    <dbReference type="NCBI Taxonomy" id="1121316"/>
    <lineage>
        <taxon>Bacteria</taxon>
        <taxon>Bacillati</taxon>
        <taxon>Bacillota</taxon>
        <taxon>Clostridia</taxon>
        <taxon>Eubacteriales</taxon>
        <taxon>Clostridiaceae</taxon>
        <taxon>Clostridium</taxon>
    </lineage>
</organism>
<reference evidence="18 19" key="1">
    <citation type="submission" date="2016-11" db="EMBL/GenBank/DDBJ databases">
        <authorList>
            <person name="Jaros S."/>
            <person name="Januszkiewicz K."/>
            <person name="Wedrychowicz H."/>
        </authorList>
    </citation>
    <scope>NUCLEOTIDE SEQUENCE [LARGE SCALE GENOMIC DNA]</scope>
    <source>
        <strain evidence="18 19">DSM 8605</strain>
    </source>
</reference>
<dbReference type="InterPro" id="IPR003661">
    <property type="entry name" value="HisK_dim/P_dom"/>
</dbReference>
<evidence type="ECO:0000259" key="17">
    <source>
        <dbReference type="PROSITE" id="PS50885"/>
    </source>
</evidence>
<evidence type="ECO:0000256" key="7">
    <source>
        <dbReference type="ARBA" id="ARBA00022692"/>
    </source>
</evidence>
<dbReference type="SMART" id="SM00304">
    <property type="entry name" value="HAMP"/>
    <property type="match status" value="1"/>
</dbReference>
<evidence type="ECO:0000256" key="5">
    <source>
        <dbReference type="ARBA" id="ARBA00022553"/>
    </source>
</evidence>
<evidence type="ECO:0000256" key="12">
    <source>
        <dbReference type="ARBA" id="ARBA00023012"/>
    </source>
</evidence>
<dbReference type="Gene3D" id="1.10.287.130">
    <property type="match status" value="1"/>
</dbReference>
<feature type="transmembrane region" description="Helical" evidence="15">
    <location>
        <begin position="176"/>
        <end position="199"/>
    </location>
</feature>
<dbReference type="EC" id="2.7.13.3" evidence="3"/>
<sequence length="493" mass="56786">MTIKSRLRHSHIFMMLVPIILVAMIMLTLRFYFFEKYNNSNNVNAFEKITDGFENYYNYIVRQIDVTALTEPNKFEDSKFISEFNEEIEKNGYAIVIRKNDTIAYKSPIIKTLQIENGLEPFGFLPDKNNSAVDKTYLDESIVKLNQKDFYFEDGSEGSIFIYFRTREAISIINKLMLFIMIFIVVVLLTTLAVITYIVSKSIVNPLNKLSYAANEIRKGNLDYEVSVNCKDEVGELYQSFEEMRKRLKESLVQQNQYEENRKELISNISHDLRTPITSIKGYIQGIKDGIADSPEKMEKYINTIAGKADDMDKLIEELFLFSKLDLKKFPFNYQKIDVTEYLKDCVEELSFDLNKNNINLDFEYTEKKLFCSADVQQLKRVILNIITNASKYFYNDKGPKIVITLVDKKDNVEISISDNGIGMSSEILPNIFDRFYRGDSARNTTTGGSGLGLAICRSIIEEHGGIIWAESELGEGTCIRFTLPKVVGEFLR</sequence>
<dbReference type="GO" id="GO:0005524">
    <property type="term" value="F:ATP binding"/>
    <property type="evidence" value="ECO:0007669"/>
    <property type="project" value="UniProtKB-KW"/>
</dbReference>
<evidence type="ECO:0000256" key="4">
    <source>
        <dbReference type="ARBA" id="ARBA00022475"/>
    </source>
</evidence>
<keyword evidence="13 15" id="KW-0472">Membrane</keyword>
<dbReference type="SUPFAM" id="SSF55874">
    <property type="entry name" value="ATPase domain of HSP90 chaperone/DNA topoisomerase II/histidine kinase"/>
    <property type="match status" value="1"/>
</dbReference>
<dbReference type="Proteomes" id="UP000184447">
    <property type="component" value="Unassembled WGS sequence"/>
</dbReference>
<dbReference type="PROSITE" id="PS50885">
    <property type="entry name" value="HAMP"/>
    <property type="match status" value="1"/>
</dbReference>
<dbReference type="PANTHER" id="PTHR45528:SF1">
    <property type="entry name" value="SENSOR HISTIDINE KINASE CPXA"/>
    <property type="match status" value="1"/>
</dbReference>
<feature type="transmembrane region" description="Helical" evidence="15">
    <location>
        <begin position="12"/>
        <end position="33"/>
    </location>
</feature>
<keyword evidence="6" id="KW-0808">Transferase</keyword>
<dbReference type="GO" id="GO:0005886">
    <property type="term" value="C:plasma membrane"/>
    <property type="evidence" value="ECO:0007669"/>
    <property type="project" value="UniProtKB-SubCell"/>
</dbReference>
<feature type="domain" description="HAMP" evidence="17">
    <location>
        <begin position="201"/>
        <end position="253"/>
    </location>
</feature>
<dbReference type="InterPro" id="IPR036097">
    <property type="entry name" value="HisK_dim/P_sf"/>
</dbReference>
<evidence type="ECO:0000313" key="19">
    <source>
        <dbReference type="Proteomes" id="UP000184447"/>
    </source>
</evidence>
<keyword evidence="10" id="KW-0067">ATP-binding</keyword>
<evidence type="ECO:0000256" key="6">
    <source>
        <dbReference type="ARBA" id="ARBA00022679"/>
    </source>
</evidence>
<dbReference type="InterPro" id="IPR004358">
    <property type="entry name" value="Sig_transdc_His_kin-like_C"/>
</dbReference>
<feature type="coiled-coil region" evidence="14">
    <location>
        <begin position="241"/>
        <end position="268"/>
    </location>
</feature>
<dbReference type="FunFam" id="3.30.565.10:FF:000006">
    <property type="entry name" value="Sensor histidine kinase WalK"/>
    <property type="match status" value="1"/>
</dbReference>
<dbReference type="SUPFAM" id="SSF47384">
    <property type="entry name" value="Homodimeric domain of signal transducing histidine kinase"/>
    <property type="match status" value="1"/>
</dbReference>
<evidence type="ECO:0000256" key="14">
    <source>
        <dbReference type="SAM" id="Coils"/>
    </source>
</evidence>
<evidence type="ECO:0000256" key="10">
    <source>
        <dbReference type="ARBA" id="ARBA00022840"/>
    </source>
</evidence>
<keyword evidence="19" id="KW-1185">Reference proteome</keyword>
<dbReference type="SMART" id="SM00388">
    <property type="entry name" value="HisKA"/>
    <property type="match status" value="1"/>
</dbReference>
<dbReference type="SMART" id="SM00387">
    <property type="entry name" value="HATPase_c"/>
    <property type="match status" value="1"/>
</dbReference>
<evidence type="ECO:0000256" key="1">
    <source>
        <dbReference type="ARBA" id="ARBA00000085"/>
    </source>
</evidence>
<evidence type="ECO:0000256" key="8">
    <source>
        <dbReference type="ARBA" id="ARBA00022741"/>
    </source>
</evidence>
<dbReference type="PROSITE" id="PS50109">
    <property type="entry name" value="HIS_KIN"/>
    <property type="match status" value="1"/>
</dbReference>
<dbReference type="Gene3D" id="6.10.340.10">
    <property type="match status" value="1"/>
</dbReference>
<keyword evidence="9" id="KW-0418">Kinase</keyword>
<accession>A0A1M5WMT2</accession>
<dbReference type="InterPro" id="IPR003660">
    <property type="entry name" value="HAMP_dom"/>
</dbReference>
<dbReference type="InterPro" id="IPR050398">
    <property type="entry name" value="HssS/ArlS-like"/>
</dbReference>
<keyword evidence="7 15" id="KW-0812">Transmembrane</keyword>
<keyword evidence="11 15" id="KW-1133">Transmembrane helix</keyword>
<dbReference type="AlphaFoldDB" id="A0A1M5WMT2"/>
<dbReference type="GO" id="GO:0000155">
    <property type="term" value="F:phosphorelay sensor kinase activity"/>
    <property type="evidence" value="ECO:0007669"/>
    <property type="project" value="InterPro"/>
</dbReference>
<dbReference type="InterPro" id="IPR003594">
    <property type="entry name" value="HATPase_dom"/>
</dbReference>
<evidence type="ECO:0000256" key="15">
    <source>
        <dbReference type="SAM" id="Phobius"/>
    </source>
</evidence>
<dbReference type="EMBL" id="FQXM01000018">
    <property type="protein sequence ID" value="SHH88464.1"/>
    <property type="molecule type" value="Genomic_DNA"/>
</dbReference>
<evidence type="ECO:0000256" key="2">
    <source>
        <dbReference type="ARBA" id="ARBA00004651"/>
    </source>
</evidence>
<evidence type="ECO:0000256" key="11">
    <source>
        <dbReference type="ARBA" id="ARBA00022989"/>
    </source>
</evidence>
<feature type="domain" description="Histidine kinase" evidence="16">
    <location>
        <begin position="268"/>
        <end position="488"/>
    </location>
</feature>
<gene>
    <name evidence="18" type="ORF">SAMN02745207_02992</name>
</gene>